<evidence type="ECO:0000256" key="1">
    <source>
        <dbReference type="SAM" id="MobiDB-lite"/>
    </source>
</evidence>
<feature type="region of interest" description="Disordered" evidence="1">
    <location>
        <begin position="19"/>
        <end position="43"/>
    </location>
</feature>
<name>I2GCG6_9BACT</name>
<sequence>MDLMTPTLVGMNRLAMKESKGLVNGPYARGDEPGIDNTPTPEQ</sequence>
<organism evidence="2 3">
    <name type="scientific">Fibrisoma limi BUZ 3</name>
    <dbReference type="NCBI Taxonomy" id="1185876"/>
    <lineage>
        <taxon>Bacteria</taxon>
        <taxon>Pseudomonadati</taxon>
        <taxon>Bacteroidota</taxon>
        <taxon>Cytophagia</taxon>
        <taxon>Cytophagales</taxon>
        <taxon>Spirosomataceae</taxon>
        <taxon>Fibrisoma</taxon>
    </lineage>
</organism>
<dbReference type="Proteomes" id="UP000009309">
    <property type="component" value="Unassembled WGS sequence"/>
</dbReference>
<accession>I2GCG6</accession>
<protein>
    <submittedName>
        <fullName evidence="2">Uncharacterized protein</fullName>
    </submittedName>
</protein>
<reference evidence="2 3" key="1">
    <citation type="journal article" date="2012" name="J. Bacteriol.">
        <title>Genome Sequence of the Filamentous Bacterium Fibrisoma limi BUZ 3T.</title>
        <authorList>
            <person name="Filippini M."/>
            <person name="Qi W."/>
            <person name="Jaenicke S."/>
            <person name="Goesmann A."/>
            <person name="Smits T.H."/>
            <person name="Bagheri H.C."/>
        </authorList>
    </citation>
    <scope>NUCLEOTIDE SEQUENCE [LARGE SCALE GENOMIC DNA]</scope>
    <source>
        <strain evidence="3">BUZ 3T</strain>
    </source>
</reference>
<evidence type="ECO:0000313" key="3">
    <source>
        <dbReference type="Proteomes" id="UP000009309"/>
    </source>
</evidence>
<dbReference type="EMBL" id="CAIT01000004">
    <property type="protein sequence ID" value="CCH51590.1"/>
    <property type="molecule type" value="Genomic_DNA"/>
</dbReference>
<proteinExistence type="predicted"/>
<comment type="caution">
    <text evidence="2">The sequence shown here is derived from an EMBL/GenBank/DDBJ whole genome shotgun (WGS) entry which is preliminary data.</text>
</comment>
<keyword evidence="3" id="KW-1185">Reference proteome</keyword>
<gene>
    <name evidence="2" type="ORF">BN8_00520</name>
</gene>
<evidence type="ECO:0000313" key="2">
    <source>
        <dbReference type="EMBL" id="CCH51590.1"/>
    </source>
</evidence>
<dbReference type="AlphaFoldDB" id="I2GCG6"/>